<dbReference type="GO" id="GO:0042619">
    <property type="term" value="P:poly-hydroxybutyrate biosynthetic process"/>
    <property type="evidence" value="ECO:0007669"/>
    <property type="project" value="InterPro"/>
</dbReference>
<dbReference type="PANTHER" id="PTHR36837">
    <property type="entry name" value="POLY(3-HYDROXYALKANOATE) POLYMERASE SUBUNIT PHAC"/>
    <property type="match status" value="1"/>
</dbReference>
<keyword evidence="4" id="KW-0378">Hydrolase</keyword>
<evidence type="ECO:0000256" key="1">
    <source>
        <dbReference type="ARBA" id="ARBA00022679"/>
    </source>
</evidence>
<dbReference type="InterPro" id="IPR051321">
    <property type="entry name" value="PHA/PHB_synthase"/>
</dbReference>
<evidence type="ECO:0000313" key="4">
    <source>
        <dbReference type="EMBL" id="TXC62477.1"/>
    </source>
</evidence>
<reference evidence="4 5" key="1">
    <citation type="journal article" date="2015" name="J. Microbiol.">
        <title>Sphingosinicella ginsenosidimutans sp. nov., with ginsenoside converting activity.</title>
        <authorList>
            <person name="Kim J.K."/>
            <person name="Kang M.S."/>
            <person name="Park S.C."/>
            <person name="Kim K.M."/>
            <person name="Choi K."/>
            <person name="Yoon M.H."/>
            <person name="Im W.T."/>
        </authorList>
    </citation>
    <scope>NUCLEOTIDE SEQUENCE [LARGE SCALE GENOMIC DNA]</scope>
    <source>
        <strain evidence="4 5">BS-11</strain>
    </source>
</reference>
<evidence type="ECO:0000256" key="2">
    <source>
        <dbReference type="ARBA" id="ARBA00023315"/>
    </source>
</evidence>
<gene>
    <name evidence="4" type="ORF">FRZ32_01680</name>
</gene>
<dbReference type="SUPFAM" id="SSF53474">
    <property type="entry name" value="alpha/beta-Hydrolases"/>
    <property type="match status" value="1"/>
</dbReference>
<evidence type="ECO:0000313" key="5">
    <source>
        <dbReference type="Proteomes" id="UP000321249"/>
    </source>
</evidence>
<keyword evidence="2" id="KW-0012">Acyltransferase</keyword>
<comment type="caution">
    <text evidence="4">The sequence shown here is derived from an EMBL/GenBank/DDBJ whole genome shotgun (WGS) entry which is preliminary data.</text>
</comment>
<dbReference type="Proteomes" id="UP000321249">
    <property type="component" value="Unassembled WGS sequence"/>
</dbReference>
<dbReference type="Pfam" id="PF07167">
    <property type="entry name" value="PhaC_N"/>
    <property type="match status" value="1"/>
</dbReference>
<evidence type="ECO:0000259" key="3">
    <source>
        <dbReference type="Pfam" id="PF07167"/>
    </source>
</evidence>
<feature type="domain" description="Poly-beta-hydroxybutyrate polymerase N-terminal" evidence="3">
    <location>
        <begin position="106"/>
        <end position="275"/>
    </location>
</feature>
<dbReference type="GO" id="GO:0016787">
    <property type="term" value="F:hydrolase activity"/>
    <property type="evidence" value="ECO:0007669"/>
    <property type="project" value="UniProtKB-KW"/>
</dbReference>
<accession>A0A5C6TPP5</accession>
<dbReference type="EMBL" id="VOQQ01000001">
    <property type="protein sequence ID" value="TXC62477.1"/>
    <property type="molecule type" value="Genomic_DNA"/>
</dbReference>
<organism evidence="4 5">
    <name type="scientific">Allosphingosinicella ginsenosidimutans</name>
    <dbReference type="NCBI Taxonomy" id="1176539"/>
    <lineage>
        <taxon>Bacteria</taxon>
        <taxon>Pseudomonadati</taxon>
        <taxon>Pseudomonadota</taxon>
        <taxon>Alphaproteobacteria</taxon>
        <taxon>Sphingomonadales</taxon>
        <taxon>Sphingomonadaceae</taxon>
        <taxon>Allosphingosinicella</taxon>
    </lineage>
</organism>
<dbReference type="GO" id="GO:0016746">
    <property type="term" value="F:acyltransferase activity"/>
    <property type="evidence" value="ECO:0007669"/>
    <property type="project" value="UniProtKB-KW"/>
</dbReference>
<dbReference type="InterPro" id="IPR010941">
    <property type="entry name" value="PhaC_N"/>
</dbReference>
<dbReference type="AlphaFoldDB" id="A0A5C6TPP5"/>
<sequence length="575" mass="62302">MTDSRVWKLPETAPDPAALAAAWGRVIENGLAALQAGATPATSLAFDPAAPARAMADFTAQLWSNPLALLQASQAAASEWMELWGAAARRGAGQAVEPVIAPERGDRRFNDPAWSEEPVFDYLKQAYLLAARQATDLVAKADGIDEATRTRAEFYTQAWLAALSPANFAFTNPEAIRRAIETGSISLLSGLANLLADAATEAKLPVRRASAGFALGKDLAATPGSVVFQNELMQLIQYAPATETVFRRPLLYVPPLVNKYYLLDLQPKSSLIRWLVEQGHTLFVISWINPGPELADKGLDDYLAEGPLAALDAIAKATGEKAVDLFGFCMGGTLAAMATARAAPGRVASLTTIGSMFDFANMGQWATFREPAQLEAMERHLEARGIMAAHELQTLFSVVRANDLIWSSVVSHYLLDQEAPPSDILHWFADGANIPRAFLLDWAKRILVANELTRPGALAFDTPAMVISLKDDHVSAWQATYDGAKLLGGQTRFLLGGSGHNAGVINPPSANRHGYWTNDAMPAAAEQWLEGATRHEGSWWPEWQAWLVRDGAAKVKARKPKNEIEPAPGSYVRMR</sequence>
<dbReference type="Gene3D" id="3.40.50.1820">
    <property type="entry name" value="alpha/beta hydrolase"/>
    <property type="match status" value="1"/>
</dbReference>
<dbReference type="InterPro" id="IPR029058">
    <property type="entry name" value="AB_hydrolase_fold"/>
</dbReference>
<proteinExistence type="predicted"/>
<protein>
    <submittedName>
        <fullName evidence="4">Alpha/beta fold hydrolase</fullName>
    </submittedName>
</protein>
<dbReference type="RefSeq" id="WP_147041865.1">
    <property type="nucleotide sequence ID" value="NZ_BAABIR010000001.1"/>
</dbReference>
<dbReference type="PANTHER" id="PTHR36837:SF5">
    <property type="entry name" value="POLY-3-HYDROXYBUTYRATE SYNTHASE"/>
    <property type="match status" value="1"/>
</dbReference>
<dbReference type="OrthoDB" id="7208816at2"/>
<keyword evidence="1" id="KW-0808">Transferase</keyword>
<name>A0A5C6TPP5_9SPHN</name>
<keyword evidence="5" id="KW-1185">Reference proteome</keyword>